<evidence type="ECO:0000313" key="1">
    <source>
        <dbReference type="EMBL" id="QUC15821.1"/>
    </source>
</evidence>
<dbReference type="KEGG" id="uvi:66060840"/>
<reference evidence="1" key="1">
    <citation type="submission" date="2020-03" db="EMBL/GenBank/DDBJ databases">
        <title>A mixture of massive structural variations and highly conserved coding sequences in Ustilaginoidea virens genome.</title>
        <authorList>
            <person name="Zhang K."/>
            <person name="Zhao Z."/>
            <person name="Zhang Z."/>
            <person name="Li Y."/>
            <person name="Hsiang T."/>
            <person name="Sun W."/>
        </authorList>
    </citation>
    <scope>NUCLEOTIDE SEQUENCE</scope>
    <source>
        <strain evidence="1">UV-8b</strain>
    </source>
</reference>
<dbReference type="RefSeq" id="XP_042993494.1">
    <property type="nucleotide sequence ID" value="XM_043137560.1"/>
</dbReference>
<protein>
    <submittedName>
        <fullName evidence="1">Uncharacterized protein</fullName>
    </submittedName>
</protein>
<accession>A0A8E5HI34</accession>
<gene>
    <name evidence="1" type="ORF">UV8b_00062</name>
</gene>
<dbReference type="GeneID" id="66060840"/>
<proteinExistence type="predicted"/>
<organism evidence="1 2">
    <name type="scientific">Ustilaginoidea virens</name>
    <name type="common">Rice false smut fungus</name>
    <name type="synonym">Villosiclava virens</name>
    <dbReference type="NCBI Taxonomy" id="1159556"/>
    <lineage>
        <taxon>Eukaryota</taxon>
        <taxon>Fungi</taxon>
        <taxon>Dikarya</taxon>
        <taxon>Ascomycota</taxon>
        <taxon>Pezizomycotina</taxon>
        <taxon>Sordariomycetes</taxon>
        <taxon>Hypocreomycetidae</taxon>
        <taxon>Hypocreales</taxon>
        <taxon>Clavicipitaceae</taxon>
        <taxon>Ustilaginoidea</taxon>
    </lineage>
</organism>
<dbReference type="Proteomes" id="UP000027002">
    <property type="component" value="Chromosome 1"/>
</dbReference>
<evidence type="ECO:0000313" key="2">
    <source>
        <dbReference type="Proteomes" id="UP000027002"/>
    </source>
</evidence>
<name>A0A8E5HI34_USTVR</name>
<dbReference type="EMBL" id="CP072753">
    <property type="protein sequence ID" value="QUC15821.1"/>
    <property type="molecule type" value="Genomic_DNA"/>
</dbReference>
<keyword evidence="2" id="KW-1185">Reference proteome</keyword>
<sequence length="93" mass="9879">MNIASSVWQKCWIMYGDSGWRCSTAKISLLVGPVVASAGTAFFHGNGIAELEDESGASQAEQLSSLPKLEADGKRSDSTVVIQEATAFRDAVK</sequence>
<dbReference type="AlphaFoldDB" id="A0A8E5HI34"/>